<dbReference type="Proteomes" id="UP000654482">
    <property type="component" value="Unassembled WGS sequence"/>
</dbReference>
<dbReference type="PANTHER" id="PTHR13847:SF289">
    <property type="entry name" value="GLYCINE OXIDASE"/>
    <property type="match status" value="1"/>
</dbReference>
<evidence type="ECO:0000259" key="6">
    <source>
        <dbReference type="Pfam" id="PF01266"/>
    </source>
</evidence>
<dbReference type="UniPathway" id="UPA00060"/>
<dbReference type="GO" id="GO:0009228">
    <property type="term" value="P:thiamine biosynthetic process"/>
    <property type="evidence" value="ECO:0007669"/>
    <property type="project" value="UniProtKB-KW"/>
</dbReference>
<keyword evidence="8" id="KW-1185">Reference proteome</keyword>
<comment type="caution">
    <text evidence="7">The sequence shown here is derived from an EMBL/GenBank/DDBJ whole genome shotgun (WGS) entry which is preliminary data.</text>
</comment>
<evidence type="ECO:0000256" key="4">
    <source>
        <dbReference type="ARBA" id="ARBA00049872"/>
    </source>
</evidence>
<sequence length="360" mass="39745">MNVPSEIIVIGGGIIGLSLAVELKLRGATVTVLSRDIKEAAAYAGAGMIAPQAERIPPSPMLDLCLYSRGMYEEWTRKLEGITGLETGYWSCGILAPVYEDSETDSNEDAEWFDRATIHQFQPGLGENIMGGWWYPRDAQVDNRRALIQCLRVAAEDLGVDFQEGVSVEEIQQKGDRAIALKTNRGTIQGTHYILATGAWSGQLLPISVYPRKGQMLSVRVPSSFPKLPLKQVLFGDNIYIVPRRDGLIVIGATVEDVEFAPEITPQGINQLLANAIRLYPALKDFPLQDFWWGYRPATPDEFPILGASPLENLTLATGHYRNGILLAPVTATLIADWVLTGQSNPLLTHFHWDRFLAES</sequence>
<dbReference type="AlphaFoldDB" id="A0A8J7DLD3"/>
<dbReference type="GO" id="GO:0009229">
    <property type="term" value="P:thiamine diphosphate biosynthetic process"/>
    <property type="evidence" value="ECO:0007669"/>
    <property type="project" value="UniProtKB-UniPathway"/>
</dbReference>
<dbReference type="GO" id="GO:0005737">
    <property type="term" value="C:cytoplasm"/>
    <property type="evidence" value="ECO:0007669"/>
    <property type="project" value="TreeGrafter"/>
</dbReference>
<organism evidence="7 8">
    <name type="scientific">Lusitaniella coriacea LEGE 07157</name>
    <dbReference type="NCBI Taxonomy" id="945747"/>
    <lineage>
        <taxon>Bacteria</taxon>
        <taxon>Bacillati</taxon>
        <taxon>Cyanobacteriota</taxon>
        <taxon>Cyanophyceae</taxon>
        <taxon>Spirulinales</taxon>
        <taxon>Lusitaniellaceae</taxon>
        <taxon>Lusitaniella</taxon>
    </lineage>
</organism>
<dbReference type="NCBIfam" id="TIGR02352">
    <property type="entry name" value="thiamin_ThiO"/>
    <property type="match status" value="1"/>
</dbReference>
<dbReference type="EC" id="1.4.3.19" evidence="5"/>
<protein>
    <recommendedName>
        <fullName evidence="5">glycine oxidase</fullName>
        <ecNumber evidence="5">1.4.3.19</ecNumber>
    </recommendedName>
</protein>
<dbReference type="Gene3D" id="3.30.9.10">
    <property type="entry name" value="D-Amino Acid Oxidase, subunit A, domain 2"/>
    <property type="match status" value="1"/>
</dbReference>
<evidence type="ECO:0000313" key="7">
    <source>
        <dbReference type="EMBL" id="MBE9114818.1"/>
    </source>
</evidence>
<dbReference type="GO" id="GO:0050660">
    <property type="term" value="F:flavin adenine dinucleotide binding"/>
    <property type="evidence" value="ECO:0007669"/>
    <property type="project" value="InterPro"/>
</dbReference>
<evidence type="ECO:0000256" key="1">
    <source>
        <dbReference type="ARBA" id="ARBA00004948"/>
    </source>
</evidence>
<feature type="domain" description="FAD dependent oxidoreductase" evidence="6">
    <location>
        <begin position="7"/>
        <end position="338"/>
    </location>
</feature>
<evidence type="ECO:0000256" key="3">
    <source>
        <dbReference type="ARBA" id="ARBA00023002"/>
    </source>
</evidence>
<keyword evidence="2" id="KW-0784">Thiamine biosynthesis</keyword>
<dbReference type="InterPro" id="IPR012727">
    <property type="entry name" value="Gly_oxidase_ThiO"/>
</dbReference>
<keyword evidence="3 7" id="KW-0560">Oxidoreductase</keyword>
<comment type="pathway">
    <text evidence="1">Cofactor biosynthesis; thiamine diphosphate biosynthesis.</text>
</comment>
<dbReference type="InterPro" id="IPR036188">
    <property type="entry name" value="FAD/NAD-bd_sf"/>
</dbReference>
<dbReference type="EMBL" id="JADEWZ010000003">
    <property type="protein sequence ID" value="MBE9114818.1"/>
    <property type="molecule type" value="Genomic_DNA"/>
</dbReference>
<evidence type="ECO:0000256" key="5">
    <source>
        <dbReference type="ARBA" id="ARBA00050018"/>
    </source>
</evidence>
<gene>
    <name evidence="7" type="primary">thiO</name>
    <name evidence="7" type="ORF">IQ249_02805</name>
</gene>
<reference evidence="7" key="1">
    <citation type="submission" date="2020-10" db="EMBL/GenBank/DDBJ databases">
        <authorList>
            <person name="Castelo-Branco R."/>
            <person name="Eusebio N."/>
            <person name="Adriana R."/>
            <person name="Vieira A."/>
            <person name="Brugerolle De Fraissinette N."/>
            <person name="Rezende De Castro R."/>
            <person name="Schneider M.P."/>
            <person name="Vasconcelos V."/>
            <person name="Leao P.N."/>
        </authorList>
    </citation>
    <scope>NUCLEOTIDE SEQUENCE</scope>
    <source>
        <strain evidence="7">LEGE 07157</strain>
    </source>
</reference>
<comment type="catalytic activity">
    <reaction evidence="4">
        <text>glycine + O2 + H2O = glyoxylate + H2O2 + NH4(+)</text>
        <dbReference type="Rhea" id="RHEA:11532"/>
        <dbReference type="ChEBI" id="CHEBI:15377"/>
        <dbReference type="ChEBI" id="CHEBI:15379"/>
        <dbReference type="ChEBI" id="CHEBI:16240"/>
        <dbReference type="ChEBI" id="CHEBI:28938"/>
        <dbReference type="ChEBI" id="CHEBI:36655"/>
        <dbReference type="ChEBI" id="CHEBI:57305"/>
        <dbReference type="EC" id="1.4.3.19"/>
    </reaction>
</comment>
<dbReference type="InterPro" id="IPR006076">
    <property type="entry name" value="FAD-dep_OxRdtase"/>
</dbReference>
<dbReference type="GO" id="GO:0043799">
    <property type="term" value="F:glycine oxidase activity"/>
    <property type="evidence" value="ECO:0007669"/>
    <property type="project" value="UniProtKB-EC"/>
</dbReference>
<dbReference type="SUPFAM" id="SSF54373">
    <property type="entry name" value="FAD-linked reductases, C-terminal domain"/>
    <property type="match status" value="1"/>
</dbReference>
<dbReference type="Pfam" id="PF01266">
    <property type="entry name" value="DAO"/>
    <property type="match status" value="1"/>
</dbReference>
<dbReference type="Gene3D" id="3.50.50.60">
    <property type="entry name" value="FAD/NAD(P)-binding domain"/>
    <property type="match status" value="1"/>
</dbReference>
<dbReference type="PANTHER" id="PTHR13847">
    <property type="entry name" value="SARCOSINE DEHYDROGENASE-RELATED"/>
    <property type="match status" value="1"/>
</dbReference>
<proteinExistence type="predicted"/>
<dbReference type="SUPFAM" id="SSF51905">
    <property type="entry name" value="FAD/NAD(P)-binding domain"/>
    <property type="match status" value="1"/>
</dbReference>
<name>A0A8J7DLD3_9CYAN</name>
<accession>A0A8J7DLD3</accession>
<evidence type="ECO:0000313" key="8">
    <source>
        <dbReference type="Proteomes" id="UP000654482"/>
    </source>
</evidence>
<evidence type="ECO:0000256" key="2">
    <source>
        <dbReference type="ARBA" id="ARBA00022977"/>
    </source>
</evidence>